<dbReference type="PANTHER" id="PTHR21223">
    <property type="entry name" value="CBY1-INTERACTING BAR DOMAIN-CONTAINING PROTEIN HOMOLOG"/>
    <property type="match status" value="1"/>
</dbReference>
<dbReference type="Gene3D" id="1.20.1270.60">
    <property type="entry name" value="Arfaptin homology (AH) domain/BAR domain"/>
    <property type="match status" value="1"/>
</dbReference>
<gene>
    <name evidence="2" type="ORF">g.5503</name>
</gene>
<dbReference type="GO" id="GO:0060271">
    <property type="term" value="P:cilium assembly"/>
    <property type="evidence" value="ECO:0007669"/>
    <property type="project" value="TreeGrafter"/>
</dbReference>
<dbReference type="GO" id="GO:0035869">
    <property type="term" value="C:ciliary transition zone"/>
    <property type="evidence" value="ECO:0007669"/>
    <property type="project" value="TreeGrafter"/>
</dbReference>
<feature type="region of interest" description="Disordered" evidence="1">
    <location>
        <begin position="268"/>
        <end position="319"/>
    </location>
</feature>
<sequence length="319" mass="36710">MSIIRATRPENIVCEQQAKFIQDRISNVENNFAQLCSTFAAYSRKTARLRDVGDNLSKVLFDYSETESINKTLKYKLAEVSQIFSSVEDFRNVQVQRLDLRVVKELSQYDDICRHAKDEVKNIFSARERELSRQRNLERVRERNPRNRAQITTAESELVKASAEVTRNQSALQEQVDIFEKKKLHDIKLILLDFIKTELAFHSKTIELYTEAYKYISEINEQEDLEEFRAVLKMPKTMSRLETVKRTSFGGSSLQSIANLFSTPQKMQGKNISGIPMSSKSSTDDLIESLPTLDSEMSTREESDKSSTSSDSPRITFCK</sequence>
<dbReference type="GO" id="GO:0036064">
    <property type="term" value="C:ciliary basal body"/>
    <property type="evidence" value="ECO:0007669"/>
    <property type="project" value="TreeGrafter"/>
</dbReference>
<organism evidence="2">
    <name type="scientific">Clastoptera arizonana</name>
    <name type="common">Arizona spittle bug</name>
    <dbReference type="NCBI Taxonomy" id="38151"/>
    <lineage>
        <taxon>Eukaryota</taxon>
        <taxon>Metazoa</taxon>
        <taxon>Ecdysozoa</taxon>
        <taxon>Arthropoda</taxon>
        <taxon>Hexapoda</taxon>
        <taxon>Insecta</taxon>
        <taxon>Pterygota</taxon>
        <taxon>Neoptera</taxon>
        <taxon>Paraneoptera</taxon>
        <taxon>Hemiptera</taxon>
        <taxon>Auchenorrhyncha</taxon>
        <taxon>Cercopoidea</taxon>
        <taxon>Clastopteridae</taxon>
        <taxon>Clastoptera</taxon>
    </lineage>
</organism>
<dbReference type="SUPFAM" id="SSF103657">
    <property type="entry name" value="BAR/IMD domain-like"/>
    <property type="match status" value="1"/>
</dbReference>
<dbReference type="Pfam" id="PF06730">
    <property type="entry name" value="FAM92"/>
    <property type="match status" value="1"/>
</dbReference>
<evidence type="ECO:0000256" key="1">
    <source>
        <dbReference type="SAM" id="MobiDB-lite"/>
    </source>
</evidence>
<accession>A0A1B6DAS4</accession>
<dbReference type="EMBL" id="GEDC01014504">
    <property type="protein sequence ID" value="JAS22794.1"/>
    <property type="molecule type" value="Transcribed_RNA"/>
</dbReference>
<dbReference type="PANTHER" id="PTHR21223:SF2">
    <property type="entry name" value="CBY1-INTERACTING BAR DOMAIN-CONTAINING PROTEIN HOMOLOG"/>
    <property type="match status" value="1"/>
</dbReference>
<proteinExistence type="predicted"/>
<evidence type="ECO:0008006" key="3">
    <source>
        <dbReference type="Google" id="ProtNLM"/>
    </source>
</evidence>
<dbReference type="InterPro" id="IPR027267">
    <property type="entry name" value="AH/BAR_dom_sf"/>
</dbReference>
<protein>
    <recommendedName>
        <fullName evidence="3">BAR domain-containing protein</fullName>
    </recommendedName>
</protein>
<dbReference type="InterPro" id="IPR009602">
    <property type="entry name" value="CBAR/FAM92"/>
</dbReference>
<name>A0A1B6DAS4_9HEMI</name>
<evidence type="ECO:0000313" key="2">
    <source>
        <dbReference type="EMBL" id="JAS22794.1"/>
    </source>
</evidence>
<reference evidence="2" key="1">
    <citation type="submission" date="2015-12" db="EMBL/GenBank/DDBJ databases">
        <title>De novo transcriptome assembly of four potential Pierce s Disease insect vectors from Arizona vineyards.</title>
        <authorList>
            <person name="Tassone E.E."/>
        </authorList>
    </citation>
    <scope>NUCLEOTIDE SEQUENCE</scope>
</reference>
<dbReference type="AlphaFoldDB" id="A0A1B6DAS4"/>
<feature type="compositionally biased region" description="Polar residues" evidence="1">
    <location>
        <begin position="268"/>
        <end position="281"/>
    </location>
</feature>